<evidence type="ECO:0000313" key="1">
    <source>
        <dbReference type="EMBL" id="KXT53076.1"/>
    </source>
</evidence>
<dbReference type="EMBL" id="LTDF01000062">
    <property type="protein sequence ID" value="KXT53076.1"/>
    <property type="molecule type" value="Genomic_DNA"/>
</dbReference>
<proteinExistence type="predicted"/>
<reference evidence="1 2" key="1">
    <citation type="submission" date="2016-02" db="EMBL/GenBank/DDBJ databases">
        <authorList>
            <person name="Wen L."/>
            <person name="He K."/>
            <person name="Yang H."/>
        </authorList>
    </citation>
    <scope>NUCLEOTIDE SEQUENCE [LARGE SCALE GENOMIC DNA]</scope>
    <source>
        <strain evidence="1 2">KLE1704</strain>
    </source>
</reference>
<organism evidence="1">
    <name type="scientific">Bacteroides intestinalis</name>
    <dbReference type="NCBI Taxonomy" id="329854"/>
    <lineage>
        <taxon>Bacteria</taxon>
        <taxon>Pseudomonadati</taxon>
        <taxon>Bacteroidota</taxon>
        <taxon>Bacteroidia</taxon>
        <taxon>Bacteroidales</taxon>
        <taxon>Bacteroidaceae</taxon>
        <taxon>Bacteroides</taxon>
    </lineage>
</organism>
<sequence length="390" mass="45610">MSTKILLLLLIICFLEGCSSERRKYISDREIKEIIINPEKTEDYLDISEILSDSIDIIPLEVTENCLISEIKKLEFYKNRIFISDRTNAKIFIFDSEGNFLRSIGKQGRGPGEYSYMGDFSFKGDSVIIQDLSRKKYIVYDLYSSGYREILYDPHHLEVVVFDSIAYFISNYEQSKYGAFNLAKFDLDKSEIVSLGIPFDKGGLDKSGYGLKRYASKCGDDAMLIYPLNDTVYSLNRDEVFPSYVIRFTSRNLPDNLDIDRDALYGYVHKNNYLKGLEYMQNSHDYLLGYYADNYYFRYCIYNKSESDIRVGNRLIVKSLGGIWIHEFCIMNNNDFVFFQYADILSSNWNYVRDKSDNIRYKKELDSIISNMDEDSNPVVFKCHFKNARR</sequence>
<comment type="caution">
    <text evidence="1">The sequence shown here is derived from an EMBL/GenBank/DDBJ whole genome shotgun (WGS) entry which is preliminary data.</text>
</comment>
<protein>
    <recommendedName>
        <fullName evidence="3">6-bladed beta-propeller</fullName>
    </recommendedName>
</protein>
<dbReference type="RefSeq" id="WP_061435051.1">
    <property type="nucleotide sequence ID" value="NZ_KQ968690.1"/>
</dbReference>
<dbReference type="SUPFAM" id="SSF63825">
    <property type="entry name" value="YWTD domain"/>
    <property type="match status" value="1"/>
</dbReference>
<dbReference type="AlphaFoldDB" id="A0A139LNS8"/>
<dbReference type="PATRIC" id="fig|329854.7.peg.1520"/>
<dbReference type="Gene3D" id="2.120.10.30">
    <property type="entry name" value="TolB, C-terminal domain"/>
    <property type="match status" value="1"/>
</dbReference>
<accession>A0A139LNS8</accession>
<evidence type="ECO:0008006" key="3">
    <source>
        <dbReference type="Google" id="ProtNLM"/>
    </source>
</evidence>
<dbReference type="Pfam" id="PF17170">
    <property type="entry name" value="DUF5128"/>
    <property type="match status" value="1"/>
</dbReference>
<gene>
    <name evidence="1" type="ORF">HMPREF2531_01494</name>
</gene>
<dbReference type="Proteomes" id="UP000070319">
    <property type="component" value="Unassembled WGS sequence"/>
</dbReference>
<evidence type="ECO:0000313" key="2">
    <source>
        <dbReference type="Proteomes" id="UP000070319"/>
    </source>
</evidence>
<dbReference type="InterPro" id="IPR011042">
    <property type="entry name" value="6-blade_b-propeller_TolB-like"/>
</dbReference>
<name>A0A139LNS8_9BACE</name>